<reference evidence="2 3" key="1">
    <citation type="submission" date="2020-08" db="EMBL/GenBank/DDBJ databases">
        <authorList>
            <person name="Liu C."/>
            <person name="Sun Q."/>
        </authorList>
    </citation>
    <scope>NUCLEOTIDE SEQUENCE [LARGE SCALE GENOMIC DNA]</scope>
    <source>
        <strain evidence="2 3">NSJ-22</strain>
    </source>
</reference>
<organism evidence="2 3">
    <name type="scientific">Catenibacterium faecis</name>
    <dbReference type="NCBI Taxonomy" id="2764323"/>
    <lineage>
        <taxon>Bacteria</taxon>
        <taxon>Bacillati</taxon>
        <taxon>Bacillota</taxon>
        <taxon>Erysipelotrichia</taxon>
        <taxon>Erysipelotrichales</taxon>
        <taxon>Coprobacillaceae</taxon>
        <taxon>Catenibacterium</taxon>
    </lineage>
</organism>
<accession>A0ABR7KCB9</accession>
<evidence type="ECO:0000259" key="1">
    <source>
        <dbReference type="Pfam" id="PF06750"/>
    </source>
</evidence>
<gene>
    <name evidence="2" type="ORF">H8909_08845</name>
</gene>
<comment type="caution">
    <text evidence="2">The sequence shown here is derived from an EMBL/GenBank/DDBJ whole genome shotgun (WGS) entry which is preliminary data.</text>
</comment>
<proteinExistence type="predicted"/>
<protein>
    <submittedName>
        <fullName evidence="2">Prepilin peptidase</fullName>
    </submittedName>
</protein>
<evidence type="ECO:0000313" key="2">
    <source>
        <dbReference type="EMBL" id="MBC6010349.1"/>
    </source>
</evidence>
<feature type="domain" description="Prepilin peptidase A24 N-terminal" evidence="1">
    <location>
        <begin position="8"/>
        <end position="77"/>
    </location>
</feature>
<dbReference type="Pfam" id="PF06750">
    <property type="entry name" value="A24_N_bact"/>
    <property type="match status" value="1"/>
</dbReference>
<dbReference type="PANTHER" id="PTHR30487">
    <property type="entry name" value="TYPE 4 PREPILIN-LIKE PROTEINS LEADER PEPTIDE-PROCESSING ENZYME"/>
    <property type="match status" value="1"/>
</dbReference>
<dbReference type="Proteomes" id="UP000603474">
    <property type="component" value="Unassembled WGS sequence"/>
</dbReference>
<keyword evidence="3" id="KW-1185">Reference proteome</keyword>
<evidence type="ECO:0000313" key="3">
    <source>
        <dbReference type="Proteomes" id="UP000603474"/>
    </source>
</evidence>
<dbReference type="EMBL" id="JACRWG010000038">
    <property type="protein sequence ID" value="MBC6010349.1"/>
    <property type="molecule type" value="Genomic_DNA"/>
</dbReference>
<name>A0ABR7KCB9_9FIRM</name>
<sequence length="84" mass="9700">MPLLIFMIGTCFGSFISCMSHRYITHESILGRSHCDYCGHTLHVLDLIPVLSYILLKGQCRYCHHKLNKSLLVHELMWTPCQGH</sequence>
<dbReference type="InterPro" id="IPR010627">
    <property type="entry name" value="Prepilin_pept_A24_N"/>
</dbReference>
<dbReference type="RefSeq" id="WP_187012562.1">
    <property type="nucleotide sequence ID" value="NZ_JACRWG010000038.1"/>
</dbReference>
<dbReference type="PANTHER" id="PTHR30487:SF0">
    <property type="entry name" value="PREPILIN LEADER PEPTIDASE_N-METHYLTRANSFERASE-RELATED"/>
    <property type="match status" value="1"/>
</dbReference>
<dbReference type="InterPro" id="IPR050882">
    <property type="entry name" value="Prepilin_peptidase/N-MTase"/>
</dbReference>